<keyword evidence="2" id="KW-1185">Reference proteome</keyword>
<proteinExistence type="predicted"/>
<sequence length="61" mass="6985">MLFVVWVCWFVGLGLWGSLVGDGVFHDVLIMLRGYSMVDGGLEFMDSMVREVAWGYDVFYI</sequence>
<reference evidence="2" key="2">
    <citation type="journal article" date="2010" name="Stand. Genomic Sci.">
        <title>Complete genome sequence of Vulcanisaeta distributa type strain (IC-017T).</title>
        <authorList>
            <person name="Mavromatis K."/>
            <person name="Sikorski J."/>
            <person name="Pabst E."/>
            <person name="Teshima H."/>
            <person name="Lapidus A."/>
            <person name="Lucas S."/>
            <person name="Nolan M."/>
            <person name="Glavina Del Rio T."/>
            <person name="Cheng J."/>
            <person name="Bruce D."/>
            <person name="Goodwin L."/>
            <person name="Pitluck S."/>
            <person name="Liolios K."/>
            <person name="Ivanova N."/>
            <person name="Mikhailova N."/>
            <person name="Pati A."/>
            <person name="Chen A."/>
            <person name="Palaniappan K."/>
            <person name="Land M."/>
            <person name="Hauser L."/>
            <person name="Chang Y."/>
            <person name="Jeffries C."/>
            <person name="Rohde M."/>
            <person name="Spring S."/>
            <person name="Goker M."/>
            <person name="Wirth R."/>
            <person name="Woyke T."/>
            <person name="Bristow J."/>
            <person name="Eisen J."/>
            <person name="Markowitz V."/>
            <person name="Hugenholtz P."/>
            <person name="Klenk H."/>
            <person name="Kyrpides N."/>
        </authorList>
    </citation>
    <scope>NUCLEOTIDE SEQUENCE [LARGE SCALE GENOMIC DNA]</scope>
    <source>
        <strain evidence="2">DSM 14429 / JCM 11212 / NBRC 100878 / IC-017</strain>
    </source>
</reference>
<dbReference type="RefSeq" id="WP_013335895.1">
    <property type="nucleotide sequence ID" value="NC_014537.1"/>
</dbReference>
<accession>E1QNS4</accession>
<dbReference type="HOGENOM" id="CLU_2911752_0_0_2"/>
<dbReference type="AlphaFoldDB" id="E1QNS4"/>
<dbReference type="KEGG" id="vdi:Vdis_0778"/>
<dbReference type="Proteomes" id="UP000006681">
    <property type="component" value="Chromosome"/>
</dbReference>
<organism evidence="1 2">
    <name type="scientific">Vulcanisaeta distributa (strain DSM 14429 / JCM 11212 / NBRC 100878 / IC-017)</name>
    <dbReference type="NCBI Taxonomy" id="572478"/>
    <lineage>
        <taxon>Archaea</taxon>
        <taxon>Thermoproteota</taxon>
        <taxon>Thermoprotei</taxon>
        <taxon>Thermoproteales</taxon>
        <taxon>Thermoproteaceae</taxon>
        <taxon>Vulcanisaeta</taxon>
    </lineage>
</organism>
<reference evidence="1 2" key="1">
    <citation type="journal article" date="2010" name="Stand. Genomic Sci.">
        <title>Complete genome sequence of Vulcanisaeta distributa type strain (IC-017).</title>
        <authorList>
            <person name="Mavromatis K."/>
            <person name="Sikorski J."/>
            <person name="Pabst E."/>
            <person name="Teshima H."/>
            <person name="Lapidus A."/>
            <person name="Lucas S."/>
            <person name="Nolan M."/>
            <person name="Glavina Del Rio T."/>
            <person name="Cheng J.F."/>
            <person name="Bruce D."/>
            <person name="Goodwin L."/>
            <person name="Pitluck S."/>
            <person name="Liolios K."/>
            <person name="Ivanova N."/>
            <person name="Mikhailova N."/>
            <person name="Pati A."/>
            <person name="Chen A."/>
            <person name="Palaniappan K."/>
            <person name="Land M."/>
            <person name="Hauser L."/>
            <person name="Chang Y.J."/>
            <person name="Jeffries C.D."/>
            <person name="Rohde M."/>
            <person name="Spring S."/>
            <person name="Goker M."/>
            <person name="Wirth R."/>
            <person name="Woyke T."/>
            <person name="Bristow J."/>
            <person name="Eisen J.A."/>
            <person name="Markowitz V."/>
            <person name="Hugenholtz P."/>
            <person name="Klenk H.P."/>
            <person name="Kyrpides N.C."/>
        </authorList>
    </citation>
    <scope>NUCLEOTIDE SEQUENCE [LARGE SCALE GENOMIC DNA]</scope>
    <source>
        <strain evidence="2">DSM 14429 / JCM 11212 / NBRC 100878 / IC-017</strain>
    </source>
</reference>
<dbReference type="GeneID" id="41583056"/>
<gene>
    <name evidence="1" type="ordered locus">Vdis_0778</name>
</gene>
<protein>
    <submittedName>
        <fullName evidence="1">Uncharacterized protein</fullName>
    </submittedName>
</protein>
<evidence type="ECO:0000313" key="1">
    <source>
        <dbReference type="EMBL" id="ADN50170.1"/>
    </source>
</evidence>
<name>E1QNS4_VULDI</name>
<evidence type="ECO:0000313" key="2">
    <source>
        <dbReference type="Proteomes" id="UP000006681"/>
    </source>
</evidence>
<dbReference type="EMBL" id="CP002100">
    <property type="protein sequence ID" value="ADN50170.1"/>
    <property type="molecule type" value="Genomic_DNA"/>
</dbReference>